<keyword evidence="2" id="KW-1185">Reference proteome</keyword>
<protein>
    <submittedName>
        <fullName evidence="1">Uncharacterized protein</fullName>
    </submittedName>
</protein>
<organism evidence="1 2">
    <name type="scientific">Mycolicibacterium moriokaense</name>
    <dbReference type="NCBI Taxonomy" id="39691"/>
    <lineage>
        <taxon>Bacteria</taxon>
        <taxon>Bacillati</taxon>
        <taxon>Actinomycetota</taxon>
        <taxon>Actinomycetes</taxon>
        <taxon>Mycobacteriales</taxon>
        <taxon>Mycobacteriaceae</taxon>
        <taxon>Mycolicibacterium</taxon>
    </lineage>
</organism>
<accession>A0AAD1H954</accession>
<dbReference type="AlphaFoldDB" id="A0AAD1H954"/>
<dbReference type="RefSeq" id="WP_207569322.1">
    <property type="nucleotide sequence ID" value="NZ_MVIB01000016.1"/>
</dbReference>
<dbReference type="Proteomes" id="UP000466681">
    <property type="component" value="Chromosome"/>
</dbReference>
<reference evidence="1 2" key="1">
    <citation type="journal article" date="2019" name="Emerg. Microbes Infect.">
        <title>Comprehensive subspecies identification of 175 nontuberculous mycobacteria species based on 7547 genomic profiles.</title>
        <authorList>
            <person name="Matsumoto Y."/>
            <person name="Kinjo T."/>
            <person name="Motooka D."/>
            <person name="Nabeya D."/>
            <person name="Jung N."/>
            <person name="Uechi K."/>
            <person name="Horii T."/>
            <person name="Iida T."/>
            <person name="Fujita J."/>
            <person name="Nakamura S."/>
        </authorList>
    </citation>
    <scope>NUCLEOTIDE SEQUENCE [LARGE SCALE GENOMIC DNA]</scope>
    <source>
        <strain evidence="1 2">JCM 6375</strain>
    </source>
</reference>
<dbReference type="EMBL" id="AP022560">
    <property type="protein sequence ID" value="BBX00470.1"/>
    <property type="molecule type" value="Genomic_DNA"/>
</dbReference>
<dbReference type="KEGG" id="mmor:MMOR_14060"/>
<proteinExistence type="predicted"/>
<evidence type="ECO:0000313" key="1">
    <source>
        <dbReference type="EMBL" id="BBX00470.1"/>
    </source>
</evidence>
<gene>
    <name evidence="1" type="ORF">MMOR_14060</name>
</gene>
<sequence>MTHTQRLDDAVNRIDLIRADINAVIRDLPENVPMLALVDVVNSLWNLRNASVLLNKATETLEAAAEEVQQ</sequence>
<name>A0AAD1H954_9MYCO</name>
<evidence type="ECO:0000313" key="2">
    <source>
        <dbReference type="Proteomes" id="UP000466681"/>
    </source>
</evidence>